<dbReference type="SUPFAM" id="SSF46785">
    <property type="entry name" value="Winged helix' DNA-binding domain"/>
    <property type="match status" value="1"/>
</dbReference>
<dbReference type="InterPro" id="IPR002577">
    <property type="entry name" value="HTH_HxlR"/>
</dbReference>
<evidence type="ECO:0000256" key="2">
    <source>
        <dbReference type="ARBA" id="ARBA00023125"/>
    </source>
</evidence>
<keyword evidence="7" id="KW-1185">Reference proteome</keyword>
<keyword evidence="1" id="KW-0805">Transcription regulation</keyword>
<proteinExistence type="predicted"/>
<dbReference type="InterPro" id="IPR011991">
    <property type="entry name" value="ArsR-like_HTH"/>
</dbReference>
<dbReference type="EMBL" id="BMDZ01000015">
    <property type="protein sequence ID" value="GGB36241.1"/>
    <property type="molecule type" value="Genomic_DNA"/>
</dbReference>
<evidence type="ECO:0000313" key="6">
    <source>
        <dbReference type="EMBL" id="GGB36241.1"/>
    </source>
</evidence>
<keyword evidence="3" id="KW-0804">Transcription</keyword>
<evidence type="ECO:0000259" key="5">
    <source>
        <dbReference type="PROSITE" id="PS51118"/>
    </source>
</evidence>
<feature type="domain" description="HTH hxlR-type" evidence="5">
    <location>
        <begin position="80"/>
        <end position="174"/>
    </location>
</feature>
<evidence type="ECO:0000256" key="1">
    <source>
        <dbReference type="ARBA" id="ARBA00023015"/>
    </source>
</evidence>
<dbReference type="PROSITE" id="PS51118">
    <property type="entry name" value="HTH_HXLR"/>
    <property type="match status" value="1"/>
</dbReference>
<accession>A0ABQ1IF43</accession>
<dbReference type="CDD" id="cd00090">
    <property type="entry name" value="HTH_ARSR"/>
    <property type="match status" value="1"/>
</dbReference>
<dbReference type="Pfam" id="PF01638">
    <property type="entry name" value="HxlR"/>
    <property type="match status" value="1"/>
</dbReference>
<evidence type="ECO:0000256" key="4">
    <source>
        <dbReference type="SAM" id="MobiDB-lite"/>
    </source>
</evidence>
<feature type="region of interest" description="Disordered" evidence="4">
    <location>
        <begin position="53"/>
        <end position="77"/>
    </location>
</feature>
<name>A0ABQ1IF43_9PROT</name>
<dbReference type="PANTHER" id="PTHR33204">
    <property type="entry name" value="TRANSCRIPTIONAL REGULATOR, MARR FAMILY"/>
    <property type="match status" value="1"/>
</dbReference>
<keyword evidence="2" id="KW-0238">DNA-binding</keyword>
<evidence type="ECO:0000256" key="3">
    <source>
        <dbReference type="ARBA" id="ARBA00023163"/>
    </source>
</evidence>
<reference evidence="7" key="1">
    <citation type="journal article" date="2019" name="Int. J. Syst. Evol. Microbiol.">
        <title>The Global Catalogue of Microorganisms (GCM) 10K type strain sequencing project: providing services to taxonomists for standard genome sequencing and annotation.</title>
        <authorList>
            <consortium name="The Broad Institute Genomics Platform"/>
            <consortium name="The Broad Institute Genome Sequencing Center for Infectious Disease"/>
            <person name="Wu L."/>
            <person name="Ma J."/>
        </authorList>
    </citation>
    <scope>NUCLEOTIDE SEQUENCE [LARGE SCALE GENOMIC DNA]</scope>
    <source>
        <strain evidence="7">CGMCC 1.10188</strain>
    </source>
</reference>
<feature type="compositionally biased region" description="Polar residues" evidence="4">
    <location>
        <begin position="53"/>
        <end position="67"/>
    </location>
</feature>
<dbReference type="InterPro" id="IPR036388">
    <property type="entry name" value="WH-like_DNA-bd_sf"/>
</dbReference>
<dbReference type="PANTHER" id="PTHR33204:SF37">
    <property type="entry name" value="HTH-TYPE TRANSCRIPTIONAL REGULATOR YODB"/>
    <property type="match status" value="1"/>
</dbReference>
<sequence>MVPADLAGADPVTDMDMVTDMDTVTGADTAAPPRLPEDDGAVIVDPMMPAINGTTAMPRQTSRTSRQPPAPAMPAGPDDAPPVIALLDMLGRRWMLRVLWALRAGALTFRDLQETCDGMSPSVLSRRLAELREMGLIEPPGSGDGYRLTSPGQELVAVLTPVSFWAERWRREIKGRDVS</sequence>
<gene>
    <name evidence="6" type="ORF">GCM10011505_17140</name>
</gene>
<dbReference type="InterPro" id="IPR036390">
    <property type="entry name" value="WH_DNA-bd_sf"/>
</dbReference>
<comment type="caution">
    <text evidence="6">The sequence shown here is derived from an EMBL/GenBank/DDBJ whole genome shotgun (WGS) entry which is preliminary data.</text>
</comment>
<protein>
    <recommendedName>
        <fullName evidence="5">HTH hxlR-type domain-containing protein</fullName>
    </recommendedName>
</protein>
<organism evidence="6 7">
    <name type="scientific">Tistrella bauzanensis</name>
    <dbReference type="NCBI Taxonomy" id="657419"/>
    <lineage>
        <taxon>Bacteria</taxon>
        <taxon>Pseudomonadati</taxon>
        <taxon>Pseudomonadota</taxon>
        <taxon>Alphaproteobacteria</taxon>
        <taxon>Geminicoccales</taxon>
        <taxon>Geminicoccaceae</taxon>
        <taxon>Tistrella</taxon>
    </lineage>
</organism>
<dbReference type="Proteomes" id="UP000603352">
    <property type="component" value="Unassembled WGS sequence"/>
</dbReference>
<evidence type="ECO:0000313" key="7">
    <source>
        <dbReference type="Proteomes" id="UP000603352"/>
    </source>
</evidence>
<dbReference type="Gene3D" id="1.10.10.10">
    <property type="entry name" value="Winged helix-like DNA-binding domain superfamily/Winged helix DNA-binding domain"/>
    <property type="match status" value="1"/>
</dbReference>